<comment type="subcellular location">
    <subcellularLocation>
        <location evidence="1">Membrane</location>
    </subcellularLocation>
</comment>
<gene>
    <name evidence="6" type="ORF">OG549_11590</name>
</gene>
<dbReference type="CDD" id="cd06268">
    <property type="entry name" value="PBP1_ABC_transporter_LIVBP-like"/>
    <property type="match status" value="1"/>
</dbReference>
<feature type="domain" description="Receptor ligand binding region" evidence="5">
    <location>
        <begin position="118"/>
        <end position="467"/>
    </location>
</feature>
<dbReference type="GO" id="GO:0016020">
    <property type="term" value="C:membrane"/>
    <property type="evidence" value="ECO:0007669"/>
    <property type="project" value="UniProtKB-SubCell"/>
</dbReference>
<dbReference type="PANTHER" id="PTHR30483:SF6">
    <property type="entry name" value="PERIPLASMIC BINDING PROTEIN OF ABC TRANSPORTER FOR NATURAL AMINO ACIDS"/>
    <property type="match status" value="1"/>
</dbReference>
<dbReference type="SUPFAM" id="SSF53822">
    <property type="entry name" value="Periplasmic binding protein-like I"/>
    <property type="match status" value="1"/>
</dbReference>
<evidence type="ECO:0000256" key="4">
    <source>
        <dbReference type="ARBA" id="ARBA00023136"/>
    </source>
</evidence>
<name>A0AAU2V1D3_9ACTN</name>
<sequence>MTSRTTIDLPRPPGHKWLWVALVAACTVLVAVVLVRAFEPDTDCAPGVTERAGGECVGVSDGSFAFPALGDISGRIRDENRKVEKSGEKSVTIAYLESMSGGTEDRGPEGTRQTVTGAHLAQQEINSERGTLPRVRLLLANTGRDDAYAQDVVDQLLRMKDEEHLVAVAGIGQSNARTLAAVNKLRAAGMPVVGATVAGDEMRSQAPGFFRVSFPADEQASAAARYFKEQQDKHPGYRLQVVKDNKAGDIYNASLYNGFMAAAQRTGLKVETVVPFTSGAAPGGGNALRVVAEKVCVTGAAPDGVYFAARGRELRSFIEAAGENRRSCPVRVLSGSSAVGLYFDTGRATGTAEMEELGRRWKASGLTASYTAYAHPGASAQMYGGQERGPFPDFQRRYLQLRSGSAGELNNGQAMVGHDAVYTIGIAARRAVDTYGPDKVTSSTVLDLLGQTNGTYKVRGVSGEIAFAPDTGEPSDRSMALVELGPPTAPGDEGGQYRFVGTLKP</sequence>
<dbReference type="AlphaFoldDB" id="A0AAU2V1D3"/>
<proteinExistence type="predicted"/>
<dbReference type="InterPro" id="IPR051010">
    <property type="entry name" value="BCAA_transport"/>
</dbReference>
<keyword evidence="3" id="KW-1133">Transmembrane helix</keyword>
<evidence type="ECO:0000256" key="2">
    <source>
        <dbReference type="ARBA" id="ARBA00022692"/>
    </source>
</evidence>
<dbReference type="InterPro" id="IPR001828">
    <property type="entry name" value="ANF_lig-bd_rcpt"/>
</dbReference>
<accession>A0AAU2V1D3</accession>
<evidence type="ECO:0000256" key="3">
    <source>
        <dbReference type="ARBA" id="ARBA00022989"/>
    </source>
</evidence>
<reference evidence="6" key="1">
    <citation type="submission" date="2022-10" db="EMBL/GenBank/DDBJ databases">
        <title>The complete genomes of actinobacterial strains from the NBC collection.</title>
        <authorList>
            <person name="Joergensen T.S."/>
            <person name="Alvarez Arevalo M."/>
            <person name="Sterndorff E.B."/>
            <person name="Faurdal D."/>
            <person name="Vuksanovic O."/>
            <person name="Mourched A.-S."/>
            <person name="Charusanti P."/>
            <person name="Shaw S."/>
            <person name="Blin K."/>
            <person name="Weber T."/>
        </authorList>
    </citation>
    <scope>NUCLEOTIDE SEQUENCE</scope>
    <source>
        <strain evidence="6">NBC_00003</strain>
    </source>
</reference>
<organism evidence="6">
    <name type="scientific">Streptomyces sp. NBC_00003</name>
    <dbReference type="NCBI Taxonomy" id="2903608"/>
    <lineage>
        <taxon>Bacteria</taxon>
        <taxon>Bacillati</taxon>
        <taxon>Actinomycetota</taxon>
        <taxon>Actinomycetes</taxon>
        <taxon>Kitasatosporales</taxon>
        <taxon>Streptomycetaceae</taxon>
        <taxon>Streptomyces</taxon>
    </lineage>
</organism>
<evidence type="ECO:0000313" key="6">
    <source>
        <dbReference type="EMBL" id="WTW61242.1"/>
    </source>
</evidence>
<dbReference type="EMBL" id="CP108318">
    <property type="protein sequence ID" value="WTW61242.1"/>
    <property type="molecule type" value="Genomic_DNA"/>
</dbReference>
<dbReference type="PANTHER" id="PTHR30483">
    <property type="entry name" value="LEUCINE-SPECIFIC-BINDING PROTEIN"/>
    <property type="match status" value="1"/>
</dbReference>
<dbReference type="Gene3D" id="3.40.50.2300">
    <property type="match status" value="2"/>
</dbReference>
<keyword evidence="2" id="KW-0812">Transmembrane</keyword>
<dbReference type="Pfam" id="PF01094">
    <property type="entry name" value="ANF_receptor"/>
    <property type="match status" value="1"/>
</dbReference>
<evidence type="ECO:0000256" key="1">
    <source>
        <dbReference type="ARBA" id="ARBA00004370"/>
    </source>
</evidence>
<dbReference type="InterPro" id="IPR028082">
    <property type="entry name" value="Peripla_BP_I"/>
</dbReference>
<protein>
    <recommendedName>
        <fullName evidence="5">Receptor ligand binding region domain-containing protein</fullName>
    </recommendedName>
</protein>
<evidence type="ECO:0000259" key="5">
    <source>
        <dbReference type="Pfam" id="PF01094"/>
    </source>
</evidence>
<keyword evidence="4" id="KW-0472">Membrane</keyword>